<evidence type="ECO:0000313" key="5">
    <source>
        <dbReference type="EMBL" id="GAA2087824.1"/>
    </source>
</evidence>
<dbReference type="SUPFAM" id="SSF49329">
    <property type="entry name" value="Cu,Zn superoxide dismutase-like"/>
    <property type="match status" value="1"/>
</dbReference>
<dbReference type="Proteomes" id="UP001500016">
    <property type="component" value="Unassembled WGS sequence"/>
</dbReference>
<evidence type="ECO:0000259" key="4">
    <source>
        <dbReference type="Pfam" id="PF00080"/>
    </source>
</evidence>
<evidence type="ECO:0000256" key="1">
    <source>
        <dbReference type="ARBA" id="ARBA00010457"/>
    </source>
</evidence>
<comment type="caution">
    <text evidence="5">The sequence shown here is derived from an EMBL/GenBank/DDBJ whole genome shotgun (WGS) entry which is preliminary data.</text>
</comment>
<feature type="region of interest" description="Disordered" evidence="2">
    <location>
        <begin position="20"/>
        <end position="63"/>
    </location>
</feature>
<feature type="region of interest" description="Disordered" evidence="2">
    <location>
        <begin position="125"/>
        <end position="155"/>
    </location>
</feature>
<feature type="region of interest" description="Disordered" evidence="2">
    <location>
        <begin position="220"/>
        <end position="247"/>
    </location>
</feature>
<accession>A0ABN2WCU0</accession>
<dbReference type="EMBL" id="BAAAPE010000013">
    <property type="protein sequence ID" value="GAA2087824.1"/>
    <property type="molecule type" value="Genomic_DNA"/>
</dbReference>
<evidence type="ECO:0000256" key="2">
    <source>
        <dbReference type="SAM" id="MobiDB-lite"/>
    </source>
</evidence>
<feature type="domain" description="Superoxide dismutase copper/zinc binding" evidence="4">
    <location>
        <begin position="96"/>
        <end position="216"/>
    </location>
</feature>
<comment type="similarity">
    <text evidence="1">Belongs to the Cu-Zn superoxide dismutase family.</text>
</comment>
<feature type="compositionally biased region" description="Low complexity" evidence="2">
    <location>
        <begin position="20"/>
        <end position="38"/>
    </location>
</feature>
<dbReference type="Gene3D" id="2.60.40.200">
    <property type="entry name" value="Superoxide dismutase, copper/zinc binding domain"/>
    <property type="match status" value="1"/>
</dbReference>
<organism evidence="5 6">
    <name type="scientific">Streptomyces albiaxialis</name>
    <dbReference type="NCBI Taxonomy" id="329523"/>
    <lineage>
        <taxon>Bacteria</taxon>
        <taxon>Bacillati</taxon>
        <taxon>Actinomycetota</taxon>
        <taxon>Actinomycetes</taxon>
        <taxon>Kitasatosporales</taxon>
        <taxon>Streptomycetaceae</taxon>
        <taxon>Streptomyces</taxon>
    </lineage>
</organism>
<protein>
    <recommendedName>
        <fullName evidence="4">Superoxide dismutase copper/zinc binding domain-containing protein</fullName>
    </recommendedName>
</protein>
<keyword evidence="3" id="KW-0732">Signal</keyword>
<gene>
    <name evidence="5" type="ORF">GCM10009801_51060</name>
</gene>
<evidence type="ECO:0000256" key="3">
    <source>
        <dbReference type="SAM" id="SignalP"/>
    </source>
</evidence>
<name>A0ABN2WCU0_9ACTN</name>
<feature type="signal peptide" evidence="3">
    <location>
        <begin position="1"/>
        <end position="19"/>
    </location>
</feature>
<dbReference type="Pfam" id="PF00080">
    <property type="entry name" value="Sod_Cu"/>
    <property type="match status" value="1"/>
</dbReference>
<feature type="chain" id="PRO_5045080377" description="Superoxide dismutase copper/zinc binding domain-containing protein" evidence="3">
    <location>
        <begin position="20"/>
        <end position="247"/>
    </location>
</feature>
<evidence type="ECO:0000313" key="6">
    <source>
        <dbReference type="Proteomes" id="UP001500016"/>
    </source>
</evidence>
<sequence>MAVVTAVTVTIATAGAASANGSGTTGSAVTGSGITGTADTGSAVTDRGSGSGSGSVSKSGGSFTLRTSDRFAAPRAKGGSAALTYDRRVPVGAEIQVGQRVRPKSMKIEVAVRGAARNRTYGVHVHTRPCGAKPDSSGPHYQHRKDPRQPSVSARYANPRNEVWLDFATDKHGSGSAVARQKWTFRKGEARSVVLHEHATSTHNGKAGQAGDRLACFTVPFESGAPGKGGRPLPGLMPSGESGDLPS</sequence>
<dbReference type="InterPro" id="IPR036423">
    <property type="entry name" value="SOD-like_Cu/Zn_dom_sf"/>
</dbReference>
<proteinExistence type="inferred from homology"/>
<reference evidence="5 6" key="1">
    <citation type="journal article" date="2019" name="Int. J. Syst. Evol. Microbiol.">
        <title>The Global Catalogue of Microorganisms (GCM) 10K type strain sequencing project: providing services to taxonomists for standard genome sequencing and annotation.</title>
        <authorList>
            <consortium name="The Broad Institute Genomics Platform"/>
            <consortium name="The Broad Institute Genome Sequencing Center for Infectious Disease"/>
            <person name="Wu L."/>
            <person name="Ma J."/>
        </authorList>
    </citation>
    <scope>NUCLEOTIDE SEQUENCE [LARGE SCALE GENOMIC DNA]</scope>
    <source>
        <strain evidence="5 6">JCM 15478</strain>
    </source>
</reference>
<keyword evidence="6" id="KW-1185">Reference proteome</keyword>
<dbReference type="InterPro" id="IPR001424">
    <property type="entry name" value="SOD_Cu_Zn_dom"/>
</dbReference>